<evidence type="ECO:0000256" key="1">
    <source>
        <dbReference type="SAM" id="MobiDB-lite"/>
    </source>
</evidence>
<dbReference type="Proteomes" id="UP001371456">
    <property type="component" value="Unassembled WGS sequence"/>
</dbReference>
<gene>
    <name evidence="2" type="ORF">RDI58_005823</name>
</gene>
<dbReference type="PANTHER" id="PTHR12069:SF0">
    <property type="entry name" value="DNA-DIRECTED RNA POLYMERASE III SUBUNIT RPC5"/>
    <property type="match status" value="1"/>
</dbReference>
<feature type="compositionally biased region" description="Basic and acidic residues" evidence="1">
    <location>
        <begin position="226"/>
        <end position="241"/>
    </location>
</feature>
<protein>
    <recommendedName>
        <fullName evidence="4">DNA-directed RNA polymerase III subunit RPC5</fullName>
    </recommendedName>
</protein>
<dbReference type="Pfam" id="PF04801">
    <property type="entry name" value="RPC5"/>
    <property type="match status" value="1"/>
</dbReference>
<evidence type="ECO:0000313" key="2">
    <source>
        <dbReference type="EMBL" id="KAK6798121.1"/>
    </source>
</evidence>
<feature type="region of interest" description="Disordered" evidence="1">
    <location>
        <begin position="1"/>
        <end position="57"/>
    </location>
</feature>
<dbReference type="InterPro" id="IPR006886">
    <property type="entry name" value="RNA_pol_III_Rpc5"/>
</dbReference>
<name>A0AAN8U7F9_SOLBU</name>
<dbReference type="AlphaFoldDB" id="A0AAN8U7F9"/>
<dbReference type="GO" id="GO:0005666">
    <property type="term" value="C:RNA polymerase III complex"/>
    <property type="evidence" value="ECO:0007669"/>
    <property type="project" value="TreeGrafter"/>
</dbReference>
<proteinExistence type="predicted"/>
<evidence type="ECO:0000313" key="3">
    <source>
        <dbReference type="Proteomes" id="UP001371456"/>
    </source>
</evidence>
<feature type="region of interest" description="Disordered" evidence="1">
    <location>
        <begin position="216"/>
        <end position="255"/>
    </location>
</feature>
<sequence>MDLDFDGPSKVPSRQARFAPKNSKLKPQPKSETLPLKVDSDISTKKEELGSQPPLRDHIAKNGEATVEDDVPLNGETTGNNLAEEQVAMETDSGQDEVVRQVDVWLTPSFNEFYVLQYPLRSEWRPYGLDEKCQDVRLRPSTAEMEVDLAIDFDSKNFDRDSVHAATIKKQIVSTKWVPLSTCADFAVGILIGDKLHLNPVHAVVQLRPSLQHRKESELKNLTTSNDEKTCENEDVKEKKPVGPSKKQNKPPGNYKDIGEHWLHLKYHGTRSDISARHLQKMAIEGGSPVPFSMIPGDYLNAICPARPTDIDRLRNLRTRLSQKPFEERVRTWLLQGPPIHRFDALKHLAPDNPVDEILEVLKSCAQLVQGLWVPKSSLVYDTNNGVEVLARNFVLYEFTKNTLIKKSVFGRRPEFLKAATPVLKSLAVERPDLDDWKLKELPDKKFENLYGDVVREQQAIWDSMGKQINDIMHGGRNRPTMKNPLPKANLPALSSSDKPTPTTFLRTSMSEEIRGALPKALQNIFRIHKVCSLLQICEMMEKEDPKKAIIAPTGVSDALRKEIEAVVNQIAVNIHGVYVLKSSPDNPQYDALRKVVIDLFMAEGSSAKLKKASIVEAAKLQLGRDVTTVEFQKVMKELCRSENSAWVLGSSDGNPQ</sequence>
<feature type="compositionally biased region" description="Basic and acidic residues" evidence="1">
    <location>
        <begin position="38"/>
        <end position="57"/>
    </location>
</feature>
<dbReference type="EMBL" id="JBANQN010000002">
    <property type="protein sequence ID" value="KAK6798121.1"/>
    <property type="molecule type" value="Genomic_DNA"/>
</dbReference>
<comment type="caution">
    <text evidence="2">The sequence shown here is derived from an EMBL/GenBank/DDBJ whole genome shotgun (WGS) entry which is preliminary data.</text>
</comment>
<dbReference type="PANTHER" id="PTHR12069">
    <property type="entry name" value="DNA-DIRECTED RNA POLYMERASES III 80 KDA POLYPEPTIDE RNA POLYMERASE III SUBUNIT 5"/>
    <property type="match status" value="1"/>
</dbReference>
<reference evidence="2 3" key="1">
    <citation type="submission" date="2024-02" db="EMBL/GenBank/DDBJ databases">
        <title>de novo genome assembly of Solanum bulbocastanum strain 11H21.</title>
        <authorList>
            <person name="Hosaka A.J."/>
        </authorList>
    </citation>
    <scope>NUCLEOTIDE SEQUENCE [LARGE SCALE GENOMIC DNA]</scope>
    <source>
        <tissue evidence="2">Young leaves</tissue>
    </source>
</reference>
<dbReference type="GO" id="GO:0042797">
    <property type="term" value="P:tRNA transcription by RNA polymerase III"/>
    <property type="evidence" value="ECO:0007669"/>
    <property type="project" value="TreeGrafter"/>
</dbReference>
<evidence type="ECO:0008006" key="4">
    <source>
        <dbReference type="Google" id="ProtNLM"/>
    </source>
</evidence>
<organism evidence="2 3">
    <name type="scientific">Solanum bulbocastanum</name>
    <name type="common">Wild potato</name>
    <dbReference type="NCBI Taxonomy" id="147425"/>
    <lineage>
        <taxon>Eukaryota</taxon>
        <taxon>Viridiplantae</taxon>
        <taxon>Streptophyta</taxon>
        <taxon>Embryophyta</taxon>
        <taxon>Tracheophyta</taxon>
        <taxon>Spermatophyta</taxon>
        <taxon>Magnoliopsida</taxon>
        <taxon>eudicotyledons</taxon>
        <taxon>Gunneridae</taxon>
        <taxon>Pentapetalae</taxon>
        <taxon>asterids</taxon>
        <taxon>lamiids</taxon>
        <taxon>Solanales</taxon>
        <taxon>Solanaceae</taxon>
        <taxon>Solanoideae</taxon>
        <taxon>Solaneae</taxon>
        <taxon>Solanum</taxon>
    </lineage>
</organism>
<keyword evidence="3" id="KW-1185">Reference proteome</keyword>
<accession>A0AAN8U7F9</accession>